<evidence type="ECO:0000313" key="2">
    <source>
        <dbReference type="Proteomes" id="UP000813463"/>
    </source>
</evidence>
<sequence length="484" mass="54452">MVNHILLVPSHDLEELLCSWLLEILLVIWKLEQVDDHYDKLQTVILNSLHGRATVYYATVLYGVMAHIELEFHNDEDYGGDPPSDVHLIVTARYGNSKLYPTDSNYFQMVLLKKPLDDLVQTTDATGTSKLLCQHCVVVPAYSSLIVEANLFSPSGKSLCGCVEFSAVYAGQFIHKMRVLNGHVRVQLTWNSMNIHCRLPKDTSVWGSVVPAVPKPSGVFYAMVEVFSILIRGINYDVQSVSGTVWIDDGFGDPFYMFQKDKGSCESVLQDDKTLFLLGPERIAPDSDFSLRIDIKDPKWGLELSIGGLQWNYITLGRYTWYDKRLCSVIKGKDGCAVVHHTIFYDAVEATVEAKFYFNGGADVDAFVYGSLVVRYGTYEYLTSYENKYFKTRLYHMKKKDSSWVAKGDNIPLSRSIVAVPRNSSLIVEVDLMATSASKGFQFPEEQLRGEAEFHIGSDYTSHNIQGARGLYVTQLSVKWGLGV</sequence>
<protein>
    <recommendedName>
        <fullName evidence="1">DUF6598 domain-containing protein</fullName>
    </recommendedName>
</protein>
<reference evidence="2" key="1">
    <citation type="journal article" date="2021" name="Nat. Commun.">
        <title>Genomic analyses provide insights into spinach domestication and the genetic basis of agronomic traits.</title>
        <authorList>
            <person name="Cai X."/>
            <person name="Sun X."/>
            <person name="Xu C."/>
            <person name="Sun H."/>
            <person name="Wang X."/>
            <person name="Ge C."/>
            <person name="Zhang Z."/>
            <person name="Wang Q."/>
            <person name="Fei Z."/>
            <person name="Jiao C."/>
            <person name="Wang Q."/>
        </authorList>
    </citation>
    <scope>NUCLEOTIDE SEQUENCE [LARGE SCALE GENOMIC DNA]</scope>
    <source>
        <strain evidence="2">cv. Varoflay</strain>
    </source>
</reference>
<gene>
    <name evidence="3" type="primary">LOC130464144</name>
</gene>
<evidence type="ECO:0000313" key="3">
    <source>
        <dbReference type="RefSeq" id="XP_056689544.1"/>
    </source>
</evidence>
<dbReference type="GeneID" id="130464144"/>
<dbReference type="InterPro" id="IPR046533">
    <property type="entry name" value="DUF6598"/>
</dbReference>
<reference evidence="3" key="2">
    <citation type="submission" date="2025-08" db="UniProtKB">
        <authorList>
            <consortium name="RefSeq"/>
        </authorList>
    </citation>
    <scope>IDENTIFICATION</scope>
    <source>
        <tissue evidence="3">Leaf</tissue>
    </source>
</reference>
<accession>A0ABM3R1R7</accession>
<dbReference type="PANTHER" id="PTHR33065">
    <property type="entry name" value="OS07G0486400 PROTEIN"/>
    <property type="match status" value="1"/>
</dbReference>
<keyword evidence="2" id="KW-1185">Reference proteome</keyword>
<dbReference type="Proteomes" id="UP000813463">
    <property type="component" value="Chromosome 6"/>
</dbReference>
<organism evidence="2 3">
    <name type="scientific">Spinacia oleracea</name>
    <name type="common">Spinach</name>
    <dbReference type="NCBI Taxonomy" id="3562"/>
    <lineage>
        <taxon>Eukaryota</taxon>
        <taxon>Viridiplantae</taxon>
        <taxon>Streptophyta</taxon>
        <taxon>Embryophyta</taxon>
        <taxon>Tracheophyta</taxon>
        <taxon>Spermatophyta</taxon>
        <taxon>Magnoliopsida</taxon>
        <taxon>eudicotyledons</taxon>
        <taxon>Gunneridae</taxon>
        <taxon>Pentapetalae</taxon>
        <taxon>Caryophyllales</taxon>
        <taxon>Chenopodiaceae</taxon>
        <taxon>Chenopodioideae</taxon>
        <taxon>Anserineae</taxon>
        <taxon>Spinacia</taxon>
    </lineage>
</organism>
<feature type="domain" description="DUF6598" evidence="1">
    <location>
        <begin position="223"/>
        <end position="447"/>
    </location>
</feature>
<dbReference type="Pfam" id="PF20241">
    <property type="entry name" value="DUF6598"/>
    <property type="match status" value="2"/>
</dbReference>
<evidence type="ECO:0000259" key="1">
    <source>
        <dbReference type="Pfam" id="PF20241"/>
    </source>
</evidence>
<feature type="domain" description="DUF6598" evidence="1">
    <location>
        <begin position="31"/>
        <end position="176"/>
    </location>
</feature>
<dbReference type="RefSeq" id="XP_056689544.1">
    <property type="nucleotide sequence ID" value="XM_056833566.1"/>
</dbReference>
<name>A0ABM3R1R7_SPIOL</name>
<proteinExistence type="predicted"/>
<dbReference type="PANTHER" id="PTHR33065:SF88">
    <property type="entry name" value="OS11G0104220 PROTEIN"/>
    <property type="match status" value="1"/>
</dbReference>